<evidence type="ECO:0000259" key="3">
    <source>
        <dbReference type="PROSITE" id="PS51708"/>
    </source>
</evidence>
<dbReference type="PANTHER" id="PTHR39339">
    <property type="entry name" value="SLR1444 PROTEIN"/>
    <property type="match status" value="1"/>
</dbReference>
<dbReference type="Proteomes" id="UP001500929">
    <property type="component" value="Unassembled WGS sequence"/>
</dbReference>
<dbReference type="InterPro" id="IPR007899">
    <property type="entry name" value="CHAD_dom"/>
</dbReference>
<dbReference type="CDD" id="cd07374">
    <property type="entry name" value="CYTH-like_Pase"/>
    <property type="match status" value="1"/>
</dbReference>
<dbReference type="InterPro" id="IPR023577">
    <property type="entry name" value="CYTH_domain"/>
</dbReference>
<feature type="domain" description="CYTH" evidence="2">
    <location>
        <begin position="43"/>
        <end position="258"/>
    </location>
</feature>
<dbReference type="InterPro" id="IPR038186">
    <property type="entry name" value="CHAD_dom_sf"/>
</dbReference>
<evidence type="ECO:0000313" key="5">
    <source>
        <dbReference type="Proteomes" id="UP001500929"/>
    </source>
</evidence>
<protein>
    <submittedName>
        <fullName evidence="4">CYTH and CHAD domain-containing protein</fullName>
    </submittedName>
</protein>
<dbReference type="Pfam" id="PF01928">
    <property type="entry name" value="CYTH"/>
    <property type="match status" value="1"/>
</dbReference>
<evidence type="ECO:0000256" key="1">
    <source>
        <dbReference type="SAM" id="MobiDB-lite"/>
    </source>
</evidence>
<dbReference type="PANTHER" id="PTHR39339:SF1">
    <property type="entry name" value="CHAD DOMAIN-CONTAINING PROTEIN"/>
    <property type="match status" value="1"/>
</dbReference>
<dbReference type="PROSITE" id="PS51707">
    <property type="entry name" value="CYTH"/>
    <property type="match status" value="1"/>
</dbReference>
<feature type="region of interest" description="Disordered" evidence="1">
    <location>
        <begin position="1"/>
        <end position="45"/>
    </location>
</feature>
<feature type="domain" description="CHAD" evidence="3">
    <location>
        <begin position="303"/>
        <end position="609"/>
    </location>
</feature>
<dbReference type="SUPFAM" id="SSF55154">
    <property type="entry name" value="CYTH-like phosphatases"/>
    <property type="match status" value="1"/>
</dbReference>
<comment type="caution">
    <text evidence="4">The sequence shown here is derived from an EMBL/GenBank/DDBJ whole genome shotgun (WGS) entry which is preliminary data.</text>
</comment>
<name>A0ABP5QJ56_9MICO</name>
<reference evidence="5" key="1">
    <citation type="journal article" date="2019" name="Int. J. Syst. Evol. Microbiol.">
        <title>The Global Catalogue of Microorganisms (GCM) 10K type strain sequencing project: providing services to taxonomists for standard genome sequencing and annotation.</title>
        <authorList>
            <consortium name="The Broad Institute Genomics Platform"/>
            <consortium name="The Broad Institute Genome Sequencing Center for Infectious Disease"/>
            <person name="Wu L."/>
            <person name="Ma J."/>
        </authorList>
    </citation>
    <scope>NUCLEOTIDE SEQUENCE [LARGE SCALE GENOMIC DNA]</scope>
    <source>
        <strain evidence="5">JCM 16117</strain>
    </source>
</reference>
<dbReference type="PROSITE" id="PS51708">
    <property type="entry name" value="CHAD"/>
    <property type="match status" value="1"/>
</dbReference>
<evidence type="ECO:0000259" key="2">
    <source>
        <dbReference type="PROSITE" id="PS51707"/>
    </source>
</evidence>
<feature type="compositionally biased region" description="Low complexity" evidence="1">
    <location>
        <begin position="30"/>
        <end position="43"/>
    </location>
</feature>
<dbReference type="SMART" id="SM01118">
    <property type="entry name" value="CYTH"/>
    <property type="match status" value="1"/>
</dbReference>
<dbReference type="Gene3D" id="1.40.20.10">
    <property type="entry name" value="CHAD domain"/>
    <property type="match status" value="1"/>
</dbReference>
<feature type="compositionally biased region" description="Polar residues" evidence="1">
    <location>
        <begin position="1"/>
        <end position="26"/>
    </location>
</feature>
<dbReference type="RefSeq" id="WP_259479776.1">
    <property type="nucleotide sequence ID" value="NZ_BAAAQY010000006.1"/>
</dbReference>
<proteinExistence type="predicted"/>
<feature type="region of interest" description="Disordered" evidence="1">
    <location>
        <begin position="254"/>
        <end position="293"/>
    </location>
</feature>
<dbReference type="EMBL" id="BAAAQY010000006">
    <property type="protein sequence ID" value="GAA2237398.1"/>
    <property type="molecule type" value="Genomic_DNA"/>
</dbReference>
<accession>A0ABP5QJ56</accession>
<organism evidence="4 5">
    <name type="scientific">Herbiconiux moechotypicola</name>
    <dbReference type="NCBI Taxonomy" id="637393"/>
    <lineage>
        <taxon>Bacteria</taxon>
        <taxon>Bacillati</taxon>
        <taxon>Actinomycetota</taxon>
        <taxon>Actinomycetes</taxon>
        <taxon>Micrococcales</taxon>
        <taxon>Microbacteriaceae</taxon>
        <taxon>Herbiconiux</taxon>
    </lineage>
</organism>
<evidence type="ECO:0000313" key="4">
    <source>
        <dbReference type="EMBL" id="GAA2237398.1"/>
    </source>
</evidence>
<gene>
    <name evidence="4" type="ORF">GCM10009851_23060</name>
</gene>
<dbReference type="Pfam" id="PF05235">
    <property type="entry name" value="CHAD"/>
    <property type="match status" value="1"/>
</dbReference>
<keyword evidence="5" id="KW-1185">Reference proteome</keyword>
<dbReference type="Gene3D" id="2.40.320.10">
    <property type="entry name" value="Hypothetical Protein Pfu-838710-001"/>
    <property type="match status" value="1"/>
</dbReference>
<dbReference type="SMART" id="SM00880">
    <property type="entry name" value="CHAD"/>
    <property type="match status" value="1"/>
</dbReference>
<dbReference type="InterPro" id="IPR033469">
    <property type="entry name" value="CYTH-like_dom_sf"/>
</dbReference>
<feature type="region of interest" description="Disordered" evidence="1">
    <location>
        <begin position="454"/>
        <end position="475"/>
    </location>
</feature>
<sequence>MAQKSDGSADTSTNESGTDRASTTRASAPHTSTPRTRTPHTSTVEIERKYEVEAGTPLPTLDLSALPGLASAGTGAIAAGAPTLEQLEAVQLEAVYFDTPDAALARARVALRRRVGGHDEGWHLKLPAVEGRRELQWPLGDGAPGLVPDEVLDQVRVHVRDRPVTPLARISTSRRVTLVRDADGGLVLEVADDAVSTADLRGGTERSWREWEAELGAAAPGTRDQRAELLDAVERQLLAAGARVSPSVSKLAQALGRTGLGRTEPGTTAPGRPESSPDAVTPAEAAPAPHTSDPAADIAARAADPAAVRVRAGIAALVARMIELDPEARADRPDAVHEYRGTVRRLRTALAVHRGLFDADEVDTQRDSLARLGAALGEVRDLEVRAAWAAHALDQLESDRGVDDPDARRRLVDQTRAEHDEAHRRLVATLGRVPYFRLLDGLERFVADAVPGEPPVKGGKATRRAAKREARRTLAREGRRALRRAAAGAHARKHLDGDASESAVALATLHASRTGARRLRQAAEFDTEGPAAVLGGSAERTAAAAEALQDALGEHRDAALFAEFVLLTSRRADAEGESSFTYGVLYQRAIDQAERALDVADEAREALARAV</sequence>